<dbReference type="EMBL" id="CP147846">
    <property type="protein sequence ID" value="WXG69673.1"/>
    <property type="molecule type" value="Genomic_DNA"/>
</dbReference>
<gene>
    <name evidence="1" type="ORF">WDS16_03710</name>
</gene>
<reference evidence="1 2" key="1">
    <citation type="submission" date="2024-03" db="EMBL/GenBank/DDBJ databases">
        <title>Natural products discovery in diverse microorganisms through a two-stage MS feature dereplication strategy.</title>
        <authorList>
            <person name="Zhang R."/>
        </authorList>
    </citation>
    <scope>NUCLEOTIDE SEQUENCE [LARGE SCALE GENOMIC DNA]</scope>
    <source>
        <strain evidence="1 2">18930</strain>
    </source>
</reference>
<dbReference type="Proteomes" id="UP001432000">
    <property type="component" value="Chromosome"/>
</dbReference>
<dbReference type="RefSeq" id="WP_338890593.1">
    <property type="nucleotide sequence ID" value="NZ_CP147846.1"/>
</dbReference>
<accession>A0ABZ2PP59</accession>
<proteinExistence type="predicted"/>
<keyword evidence="2" id="KW-1185">Reference proteome</keyword>
<evidence type="ECO:0000313" key="2">
    <source>
        <dbReference type="Proteomes" id="UP001432000"/>
    </source>
</evidence>
<evidence type="ECO:0000313" key="1">
    <source>
        <dbReference type="EMBL" id="WXG69673.1"/>
    </source>
</evidence>
<organism evidence="1 2">
    <name type="scientific">Rhodococcus sovatensis</name>
    <dbReference type="NCBI Taxonomy" id="1805840"/>
    <lineage>
        <taxon>Bacteria</taxon>
        <taxon>Bacillati</taxon>
        <taxon>Actinomycetota</taxon>
        <taxon>Actinomycetes</taxon>
        <taxon>Mycobacteriales</taxon>
        <taxon>Nocardiaceae</taxon>
        <taxon>Rhodococcus</taxon>
    </lineage>
</organism>
<protein>
    <recommendedName>
        <fullName evidence="3">WXG100 family type VII secretion target</fullName>
    </recommendedName>
</protein>
<name>A0ABZ2PP59_9NOCA</name>
<evidence type="ECO:0008006" key="3">
    <source>
        <dbReference type="Google" id="ProtNLM"/>
    </source>
</evidence>
<sequence length="355" mass="35968">MSIDTHIDGDPESVRQVARFLRDRLAPAVEESADTVFAARNRIDGAWDGPASEKAIPKLTAGAEGALKMSAAARDHAQKIDIFADGLQKALDMMAGARIDAAAAGLFVVGDVIEEASSGAVAVAYGQALDTADAARTVEREAAGALAGVWTNPYVDWFFVATELVDAAANSVVDVQVSALTQKSAWLVSESRKYVDLALNAPEGTPASVVYRDLDYASTTAARAVDVAETAEDLASKSERVSSRLGGGLAVAGVAWDIYNGKPAGQAIVSGGASFATSAAAGAAIGTLIPAPVLGTVVGAGVGAVVGIFTSGAVDTLYEDGIGSAGDAVVDGWDALYDTGASIGDLATGAWDALF</sequence>